<dbReference type="Pfam" id="PF04431">
    <property type="entry name" value="Pec_lyase_N"/>
    <property type="match status" value="1"/>
</dbReference>
<keyword evidence="5 10" id="KW-0479">Metal-binding</keyword>
<dbReference type="Proteomes" id="UP001370490">
    <property type="component" value="Unassembled WGS sequence"/>
</dbReference>
<dbReference type="InterPro" id="IPR007524">
    <property type="entry name" value="Pec_lyase_N"/>
</dbReference>
<dbReference type="GO" id="GO:0046872">
    <property type="term" value="F:metal ion binding"/>
    <property type="evidence" value="ECO:0007669"/>
    <property type="project" value="UniProtKB-KW"/>
</dbReference>
<name>A0AAN8YY78_9MAGN</name>
<dbReference type="InterPro" id="IPR002022">
    <property type="entry name" value="Pec_lyase"/>
</dbReference>
<comment type="similarity">
    <text evidence="3 10">Belongs to the polysaccharide lyase 1 family.</text>
</comment>
<feature type="signal peptide" evidence="10">
    <location>
        <begin position="1"/>
        <end position="24"/>
    </location>
</feature>
<comment type="caution">
    <text evidence="12">The sequence shown here is derived from an EMBL/GenBank/DDBJ whole genome shotgun (WGS) entry which is preliminary data.</text>
</comment>
<evidence type="ECO:0000256" key="3">
    <source>
        <dbReference type="ARBA" id="ARBA00010980"/>
    </source>
</evidence>
<protein>
    <recommendedName>
        <fullName evidence="4 10">Pectate lyase</fullName>
        <ecNumber evidence="4 10">4.2.2.2</ecNumber>
    </recommendedName>
</protein>
<evidence type="ECO:0000259" key="11">
    <source>
        <dbReference type="SMART" id="SM00656"/>
    </source>
</evidence>
<reference evidence="12 13" key="1">
    <citation type="submission" date="2023-12" db="EMBL/GenBank/DDBJ databases">
        <title>A high-quality genome assembly for Dillenia turbinata (Dilleniales).</title>
        <authorList>
            <person name="Chanderbali A."/>
        </authorList>
    </citation>
    <scope>NUCLEOTIDE SEQUENCE [LARGE SCALE GENOMIC DNA]</scope>
    <source>
        <strain evidence="12">LSX21</strain>
        <tissue evidence="12">Leaf</tissue>
    </source>
</reference>
<dbReference type="InterPro" id="IPR012334">
    <property type="entry name" value="Pectin_lyas_fold"/>
</dbReference>
<evidence type="ECO:0000256" key="8">
    <source>
        <dbReference type="ARBA" id="ARBA00023180"/>
    </source>
</evidence>
<dbReference type="PANTHER" id="PTHR31683">
    <property type="entry name" value="PECTATE LYASE 18-RELATED"/>
    <property type="match status" value="1"/>
</dbReference>
<keyword evidence="6 10" id="KW-0732">Signal</keyword>
<evidence type="ECO:0000256" key="5">
    <source>
        <dbReference type="ARBA" id="ARBA00022723"/>
    </source>
</evidence>
<dbReference type="InterPro" id="IPR045032">
    <property type="entry name" value="PEL"/>
</dbReference>
<comment type="cofactor">
    <cofactor evidence="10">
        <name>Ca(2+)</name>
        <dbReference type="ChEBI" id="CHEBI:29108"/>
    </cofactor>
    <text evidence="10">Binds 1 Ca(2+) ion. Required for its activity.</text>
</comment>
<comment type="pathway">
    <text evidence="2 10">Glycan metabolism; pectin degradation; 2-dehydro-3-deoxy-D-gluconate from pectin: step 2/5.</text>
</comment>
<dbReference type="PANTHER" id="PTHR31683:SF69">
    <property type="entry name" value="PECTATE LYASE 7-RELATED"/>
    <property type="match status" value="1"/>
</dbReference>
<dbReference type="EMBL" id="JBAMMX010000024">
    <property type="protein sequence ID" value="KAK6916620.1"/>
    <property type="molecule type" value="Genomic_DNA"/>
</dbReference>
<dbReference type="Gene3D" id="2.160.20.10">
    <property type="entry name" value="Single-stranded right-handed beta-helix, Pectin lyase-like"/>
    <property type="match status" value="1"/>
</dbReference>
<evidence type="ECO:0000256" key="7">
    <source>
        <dbReference type="ARBA" id="ARBA00022837"/>
    </source>
</evidence>
<keyword evidence="8" id="KW-0325">Glycoprotein</keyword>
<keyword evidence="9 10" id="KW-0456">Lyase</keyword>
<evidence type="ECO:0000256" key="6">
    <source>
        <dbReference type="ARBA" id="ARBA00022729"/>
    </source>
</evidence>
<evidence type="ECO:0000313" key="13">
    <source>
        <dbReference type="Proteomes" id="UP001370490"/>
    </source>
</evidence>
<dbReference type="Pfam" id="PF00544">
    <property type="entry name" value="Pectate_lyase_4"/>
    <property type="match status" value="1"/>
</dbReference>
<evidence type="ECO:0000256" key="2">
    <source>
        <dbReference type="ARBA" id="ARBA00005220"/>
    </source>
</evidence>
<evidence type="ECO:0000256" key="9">
    <source>
        <dbReference type="ARBA" id="ARBA00023239"/>
    </source>
</evidence>
<comment type="catalytic activity">
    <reaction evidence="1 10">
        <text>Eliminative cleavage of (1-&gt;4)-alpha-D-galacturonan to give oligosaccharides with 4-deoxy-alpha-D-galact-4-enuronosyl groups at their non-reducing ends.</text>
        <dbReference type="EC" id="4.2.2.2"/>
    </reaction>
</comment>
<gene>
    <name evidence="12" type="ORF">RJ641_019481</name>
</gene>
<organism evidence="12 13">
    <name type="scientific">Dillenia turbinata</name>
    <dbReference type="NCBI Taxonomy" id="194707"/>
    <lineage>
        <taxon>Eukaryota</taxon>
        <taxon>Viridiplantae</taxon>
        <taxon>Streptophyta</taxon>
        <taxon>Embryophyta</taxon>
        <taxon>Tracheophyta</taxon>
        <taxon>Spermatophyta</taxon>
        <taxon>Magnoliopsida</taxon>
        <taxon>eudicotyledons</taxon>
        <taxon>Gunneridae</taxon>
        <taxon>Pentapetalae</taxon>
        <taxon>Dilleniales</taxon>
        <taxon>Dilleniaceae</taxon>
        <taxon>Dillenia</taxon>
    </lineage>
</organism>
<dbReference type="PRINTS" id="PR00807">
    <property type="entry name" value="AMBALLERGEN"/>
</dbReference>
<dbReference type="InterPro" id="IPR018082">
    <property type="entry name" value="AmbAllergen"/>
</dbReference>
<keyword evidence="7 10" id="KW-0106">Calcium</keyword>
<feature type="domain" description="Pectate lyase" evidence="11">
    <location>
        <begin position="165"/>
        <end position="362"/>
    </location>
</feature>
<evidence type="ECO:0000256" key="10">
    <source>
        <dbReference type="RuleBase" id="RU361123"/>
    </source>
</evidence>
<keyword evidence="13" id="KW-1185">Reference proteome</keyword>
<sequence>MVKLGASQFVFLFALATLVPILRADIGKFDDFWQKRAEEARKAALKAYDADPQSATEYFNYRVNNATIGMASSNSTRRHLRENKGPCLATNPIDRCWRCDKKWYYNRKKLASCVLGFGRRTTGGKRGRFYVVTDPSDNDMVNPKPGTLRHAVIQKEPLWIVFARSMIITLREELLVTSHKTIDGRGVNVHIAYGAGIMIQFVQNVIIHGLHIHDIVAGNGGMIRDSVDHYGWRTASDGDAISIFGSTNIWIDHNSLSKCTDGLVDAIFGSTAITISNNHMTNHNDVMLFGANDKMVMDQIMQVTVAFNHFGRGLVQRMPRCRWGFFHVVNNDYTHWLMYAIGGTAHPTIISEGNRFIAPHNQIAKQVTSRNGAPEFLWRNWQWRSRNDLFQNGAYFVESGPLLTEKPFSRHDMIKAKPGTFASRLTRFAGALRCRKRQPC</sequence>
<dbReference type="SUPFAM" id="SSF51126">
    <property type="entry name" value="Pectin lyase-like"/>
    <property type="match status" value="1"/>
</dbReference>
<evidence type="ECO:0000256" key="1">
    <source>
        <dbReference type="ARBA" id="ARBA00000695"/>
    </source>
</evidence>
<feature type="chain" id="PRO_5042662814" description="Pectate lyase" evidence="10">
    <location>
        <begin position="25"/>
        <end position="440"/>
    </location>
</feature>
<evidence type="ECO:0000313" key="12">
    <source>
        <dbReference type="EMBL" id="KAK6916620.1"/>
    </source>
</evidence>
<proteinExistence type="inferred from homology"/>
<accession>A0AAN8YY78</accession>
<dbReference type="SMART" id="SM00656">
    <property type="entry name" value="Amb_all"/>
    <property type="match status" value="1"/>
</dbReference>
<dbReference type="GO" id="GO:0030570">
    <property type="term" value="F:pectate lyase activity"/>
    <property type="evidence" value="ECO:0007669"/>
    <property type="project" value="UniProtKB-EC"/>
</dbReference>
<evidence type="ECO:0000256" key="4">
    <source>
        <dbReference type="ARBA" id="ARBA00012272"/>
    </source>
</evidence>
<dbReference type="AlphaFoldDB" id="A0AAN8YY78"/>
<dbReference type="EC" id="4.2.2.2" evidence="4 10"/>
<dbReference type="InterPro" id="IPR011050">
    <property type="entry name" value="Pectin_lyase_fold/virulence"/>
</dbReference>